<dbReference type="InterPro" id="IPR015191">
    <property type="entry name" value="SelB_WHD4"/>
</dbReference>
<proteinExistence type="predicted"/>
<dbReference type="OrthoDB" id="9803139at2"/>
<dbReference type="GO" id="GO:0005829">
    <property type="term" value="C:cytosol"/>
    <property type="evidence" value="ECO:0007669"/>
    <property type="project" value="TreeGrafter"/>
</dbReference>
<dbReference type="Pfam" id="PF09107">
    <property type="entry name" value="WHD_3rd_SelB"/>
    <property type="match status" value="1"/>
</dbReference>
<dbReference type="InterPro" id="IPR009001">
    <property type="entry name" value="Transl_elong_EF1A/Init_IF2_C"/>
</dbReference>
<keyword evidence="11" id="KW-0251">Elongation factor</keyword>
<dbReference type="SUPFAM" id="SSF52540">
    <property type="entry name" value="P-loop containing nucleoside triphosphate hydrolases"/>
    <property type="match status" value="1"/>
</dbReference>
<dbReference type="GO" id="GO:0005525">
    <property type="term" value="F:GTP binding"/>
    <property type="evidence" value="ECO:0007669"/>
    <property type="project" value="UniProtKB-KW"/>
</dbReference>
<dbReference type="InterPro" id="IPR000795">
    <property type="entry name" value="T_Tr_GTP-bd_dom"/>
</dbReference>
<dbReference type="Gene3D" id="1.10.10.10">
    <property type="entry name" value="Winged helix-like DNA-binding domain superfamily/Winged helix DNA-binding domain"/>
    <property type="match status" value="1"/>
</dbReference>
<name>A0A6P1ZIN4_9BACT</name>
<comment type="function">
    <text evidence="7">Translation factor necessary for the incorporation of selenocysteine into proteins. It probably replaces EF-Tu for the insertion of selenocysteine directed by the UGA codon. SelB binds GTP and GDP.</text>
</comment>
<dbReference type="Gene3D" id="3.40.50.300">
    <property type="entry name" value="P-loop containing nucleotide triphosphate hydrolases"/>
    <property type="match status" value="1"/>
</dbReference>
<evidence type="ECO:0000256" key="8">
    <source>
        <dbReference type="ARBA" id="ARBA00031615"/>
    </source>
</evidence>
<evidence type="ECO:0000313" key="11">
    <source>
        <dbReference type="EMBL" id="TVM33634.1"/>
    </source>
</evidence>
<dbReference type="SUPFAM" id="SSF50465">
    <property type="entry name" value="EF-Tu/eEF-1alpha/eIF2-gamma C-terminal domain"/>
    <property type="match status" value="1"/>
</dbReference>
<comment type="subcellular location">
    <subcellularLocation>
        <location evidence="1">Cytoplasm</location>
    </subcellularLocation>
</comment>
<dbReference type="InterPro" id="IPR031157">
    <property type="entry name" value="G_TR_CS"/>
</dbReference>
<dbReference type="Gene3D" id="2.40.30.10">
    <property type="entry name" value="Translation factors"/>
    <property type="match status" value="1"/>
</dbReference>
<dbReference type="Proteomes" id="UP000434052">
    <property type="component" value="Unassembled WGS sequence"/>
</dbReference>
<evidence type="ECO:0000256" key="3">
    <source>
        <dbReference type="ARBA" id="ARBA00022490"/>
    </source>
</evidence>
<dbReference type="InterPro" id="IPR057335">
    <property type="entry name" value="Beta-barrel_SelB"/>
</dbReference>
<dbReference type="PROSITE" id="PS51722">
    <property type="entry name" value="G_TR_2"/>
    <property type="match status" value="1"/>
</dbReference>
<dbReference type="InterPro" id="IPR005225">
    <property type="entry name" value="Small_GTP-bd"/>
</dbReference>
<dbReference type="NCBIfam" id="TIGR00231">
    <property type="entry name" value="small_GTP"/>
    <property type="match status" value="1"/>
</dbReference>
<dbReference type="InterPro" id="IPR036390">
    <property type="entry name" value="WH_DNA-bd_sf"/>
</dbReference>
<dbReference type="InterPro" id="IPR004161">
    <property type="entry name" value="EFTu-like_2"/>
</dbReference>
<dbReference type="RefSeq" id="WP_144305299.1">
    <property type="nucleotide sequence ID" value="NZ_CP039543.1"/>
</dbReference>
<keyword evidence="3" id="KW-0963">Cytoplasm</keyword>
<dbReference type="InterPro" id="IPR015190">
    <property type="entry name" value="Elong_fac_SelB-wing-hlx_typ-2"/>
</dbReference>
<dbReference type="PANTHER" id="PTHR43721:SF22">
    <property type="entry name" value="ELONGATION FACTOR TU, MITOCHONDRIAL"/>
    <property type="match status" value="1"/>
</dbReference>
<dbReference type="GO" id="GO:0003924">
    <property type="term" value="F:GTPase activity"/>
    <property type="evidence" value="ECO:0007669"/>
    <property type="project" value="InterPro"/>
</dbReference>
<dbReference type="SUPFAM" id="SSF46785">
    <property type="entry name" value="Winged helix' DNA-binding domain"/>
    <property type="match status" value="3"/>
</dbReference>
<organism evidence="11 12">
    <name type="scientific">Oceanidesulfovibrio marinus</name>
    <dbReference type="NCBI Taxonomy" id="370038"/>
    <lineage>
        <taxon>Bacteria</taxon>
        <taxon>Pseudomonadati</taxon>
        <taxon>Thermodesulfobacteriota</taxon>
        <taxon>Desulfovibrionia</taxon>
        <taxon>Desulfovibrionales</taxon>
        <taxon>Desulfovibrionaceae</taxon>
        <taxon>Oceanidesulfovibrio</taxon>
    </lineage>
</organism>
<evidence type="ECO:0000256" key="7">
    <source>
        <dbReference type="ARBA" id="ARBA00025526"/>
    </source>
</evidence>
<evidence type="ECO:0000256" key="2">
    <source>
        <dbReference type="ARBA" id="ARBA00015953"/>
    </source>
</evidence>
<dbReference type="AlphaFoldDB" id="A0A6P1ZIN4"/>
<dbReference type="CDD" id="cd04171">
    <property type="entry name" value="SelB"/>
    <property type="match status" value="1"/>
</dbReference>
<reference evidence="11 12" key="1">
    <citation type="submission" date="2018-06" db="EMBL/GenBank/DDBJ databases">
        <title>Complete genome of Desulfovibrio marinus P48SEP.</title>
        <authorList>
            <person name="Crispim J.S."/>
            <person name="Vidigal P.M.P."/>
            <person name="Silva L.C.F."/>
            <person name="Araujo L.C."/>
            <person name="Laguardia C.N."/>
            <person name="Dias R.S."/>
            <person name="Sousa M.P."/>
            <person name="Paula S.O."/>
            <person name="Silva C."/>
        </authorList>
    </citation>
    <scope>NUCLEOTIDE SEQUENCE [LARGE SCALE GENOMIC DNA]</scope>
    <source>
        <strain evidence="11 12">P48SEP</strain>
    </source>
</reference>
<dbReference type="Proteomes" id="UP000503251">
    <property type="component" value="Chromosome"/>
</dbReference>
<evidence type="ECO:0000313" key="13">
    <source>
        <dbReference type="Proteomes" id="UP000503251"/>
    </source>
</evidence>
<dbReference type="EMBL" id="CP039543">
    <property type="protein sequence ID" value="QJT09405.1"/>
    <property type="molecule type" value="Genomic_DNA"/>
</dbReference>
<dbReference type="GO" id="GO:0003746">
    <property type="term" value="F:translation elongation factor activity"/>
    <property type="evidence" value="ECO:0007669"/>
    <property type="project" value="UniProtKB-KW"/>
</dbReference>
<feature type="domain" description="Tr-type G" evidence="9">
    <location>
        <begin position="5"/>
        <end position="178"/>
    </location>
</feature>
<evidence type="ECO:0000256" key="1">
    <source>
        <dbReference type="ARBA" id="ARBA00004496"/>
    </source>
</evidence>
<evidence type="ECO:0000256" key="6">
    <source>
        <dbReference type="ARBA" id="ARBA00023134"/>
    </source>
</evidence>
<dbReference type="CDD" id="cd03696">
    <property type="entry name" value="SelB_II"/>
    <property type="match status" value="1"/>
</dbReference>
<dbReference type="GO" id="GO:0003723">
    <property type="term" value="F:RNA binding"/>
    <property type="evidence" value="ECO:0007669"/>
    <property type="project" value="InterPro"/>
</dbReference>
<sequence>MAAHSAPLVMGTAGHIDHGKTALVRALTGIDTDRLREEKKRGITIELGFAHLDLAPDLRVSVVDVPGHEKFVKNMVAGASGIDFVLLVVAADEGVMPQTREHLEICQLLGVGAGLVAITKADLVDEELLELAMDDVRGALAGTFLEDSVMIPVSSHTGQGLDELRGAIADLIKDYIPERRSDLARLPVDRVFTMKGHGTVVTGTLVSGEFVLGDEVVLFPTGTRTKIRGLQSHSESVERAPAGRRTAVNLAGLEVEDIERGEILARPGTLFPSNAWDLEITCLSSSPRPLRHRAEVHFHHGSSERMARLYFFDRDVLEPGDTALCQVRFPEPESAVFADRFVVRSFAPLRTVAGGRVVNPFGKRVRRREEDLEAVRKLAGATGEELVEAQLDRSGASGLSFAELMAATNMESRNLDKALQALSGRRKALLFDKEERRYASQHTTETLWEKAAAFLAAFHKKEPAAAGVSRGALTQAMGSKVPAKLAHVIVERALKDGLVEQEQDRLRLPGHTATLAADLEAVREGMAQRFAAAGLTPPNLKDVLDELGVPAKEANTVLGMLTDGGTLVKVKEDMYFDAQAIAALIGSVREYFDTHDELGLAEFKDLTNLTRKYLIPLLEYLDKEKVTVRVGDKRQLRRR</sequence>
<gene>
    <name evidence="11" type="primary">selB</name>
    <name evidence="11" type="ORF">DQK91_10405</name>
    <name evidence="10" type="ORF">E8L03_10835</name>
</gene>
<dbReference type="InterPro" id="IPR027417">
    <property type="entry name" value="P-loop_NTPase"/>
</dbReference>
<dbReference type="Pfam" id="PF09106">
    <property type="entry name" value="WHD_2nd_SelB"/>
    <property type="match status" value="1"/>
</dbReference>
<dbReference type="SUPFAM" id="SSF50447">
    <property type="entry name" value="Translation proteins"/>
    <property type="match status" value="1"/>
</dbReference>
<dbReference type="InterPro" id="IPR050055">
    <property type="entry name" value="EF-Tu_GTPase"/>
</dbReference>
<dbReference type="Pfam" id="PF25461">
    <property type="entry name" value="Beta-barrel_SelB"/>
    <property type="match status" value="1"/>
</dbReference>
<dbReference type="EMBL" id="QMIF01000006">
    <property type="protein sequence ID" value="TVM33634.1"/>
    <property type="molecule type" value="Genomic_DNA"/>
</dbReference>
<evidence type="ECO:0000259" key="9">
    <source>
        <dbReference type="PROSITE" id="PS51722"/>
    </source>
</evidence>
<dbReference type="Pfam" id="PF03144">
    <property type="entry name" value="GTP_EFTU_D2"/>
    <property type="match status" value="1"/>
</dbReference>
<dbReference type="PRINTS" id="PR00315">
    <property type="entry name" value="ELONGATNFCT"/>
</dbReference>
<reference evidence="10 13" key="2">
    <citation type="submission" date="2019-04" db="EMBL/GenBank/DDBJ databases">
        <title>Isolation and culture of sulfate reducing bacteria from the cold seep of the South China Sea.</title>
        <authorList>
            <person name="Sun C."/>
            <person name="Liu R."/>
        </authorList>
    </citation>
    <scope>NUCLEOTIDE SEQUENCE [LARGE SCALE GENOMIC DNA]</scope>
    <source>
        <strain evidence="10 13">CS1</strain>
    </source>
</reference>
<dbReference type="PANTHER" id="PTHR43721">
    <property type="entry name" value="ELONGATION FACTOR TU-RELATED"/>
    <property type="match status" value="1"/>
</dbReference>
<protein>
    <recommendedName>
        <fullName evidence="2">Selenocysteine-specific elongation factor</fullName>
    </recommendedName>
    <alternativeName>
        <fullName evidence="8">SelB translation factor</fullName>
    </alternativeName>
</protein>
<keyword evidence="4" id="KW-0547">Nucleotide-binding</keyword>
<evidence type="ECO:0000256" key="5">
    <source>
        <dbReference type="ARBA" id="ARBA00022917"/>
    </source>
</evidence>
<keyword evidence="13" id="KW-1185">Reference proteome</keyword>
<accession>A0A6P1ZIN4</accession>
<keyword evidence="5" id="KW-0648">Protein biosynthesis</keyword>
<evidence type="ECO:0000313" key="10">
    <source>
        <dbReference type="EMBL" id="QJT09405.1"/>
    </source>
</evidence>
<dbReference type="CDD" id="cd15491">
    <property type="entry name" value="selB_III"/>
    <property type="match status" value="1"/>
</dbReference>
<dbReference type="InterPro" id="IPR009000">
    <property type="entry name" value="Transl_B-barrel_sf"/>
</dbReference>
<dbReference type="Pfam" id="PF00009">
    <property type="entry name" value="GTP_EFTU"/>
    <property type="match status" value="1"/>
</dbReference>
<dbReference type="NCBIfam" id="TIGR00475">
    <property type="entry name" value="selB"/>
    <property type="match status" value="1"/>
</dbReference>
<dbReference type="InterPro" id="IPR004535">
    <property type="entry name" value="Transl_elong_SelB"/>
</dbReference>
<evidence type="ECO:0000313" key="12">
    <source>
        <dbReference type="Proteomes" id="UP000434052"/>
    </source>
</evidence>
<evidence type="ECO:0000256" key="4">
    <source>
        <dbReference type="ARBA" id="ARBA00022741"/>
    </source>
</evidence>
<dbReference type="Gene3D" id="1.10.10.2770">
    <property type="match status" value="1"/>
</dbReference>
<dbReference type="InterPro" id="IPR036388">
    <property type="entry name" value="WH-like_DNA-bd_sf"/>
</dbReference>
<dbReference type="PROSITE" id="PS00301">
    <property type="entry name" value="G_TR_1"/>
    <property type="match status" value="1"/>
</dbReference>
<keyword evidence="6" id="KW-0342">GTP-binding</keyword>
<dbReference type="GO" id="GO:0001514">
    <property type="term" value="P:selenocysteine incorporation"/>
    <property type="evidence" value="ECO:0007669"/>
    <property type="project" value="InterPro"/>
</dbReference>